<evidence type="ECO:0000313" key="3">
    <source>
        <dbReference type="Proteomes" id="UP000548867"/>
    </source>
</evidence>
<comment type="caution">
    <text evidence="2">The sequence shown here is derived from an EMBL/GenBank/DDBJ whole genome shotgun (WGS) entry which is preliminary data.</text>
</comment>
<keyword evidence="3" id="KW-1185">Reference proteome</keyword>
<dbReference type="InterPro" id="IPR024432">
    <property type="entry name" value="Put_RecE_PDDEXK-like_dom"/>
</dbReference>
<dbReference type="RefSeq" id="WP_183627723.1">
    <property type="nucleotide sequence ID" value="NZ_JACIDX010000017.1"/>
</dbReference>
<evidence type="ECO:0000259" key="1">
    <source>
        <dbReference type="Pfam" id="PF12684"/>
    </source>
</evidence>
<evidence type="ECO:0000313" key="2">
    <source>
        <dbReference type="EMBL" id="MBB3956872.1"/>
    </source>
</evidence>
<dbReference type="Proteomes" id="UP000548867">
    <property type="component" value="Unassembled WGS sequence"/>
</dbReference>
<accession>A0A7W6CSA3</accession>
<organism evidence="2 3">
    <name type="scientific">Novosphingobium sediminicola</name>
    <dbReference type="NCBI Taxonomy" id="563162"/>
    <lineage>
        <taxon>Bacteria</taxon>
        <taxon>Pseudomonadati</taxon>
        <taxon>Pseudomonadota</taxon>
        <taxon>Alphaproteobacteria</taxon>
        <taxon>Sphingomonadales</taxon>
        <taxon>Sphingomonadaceae</taxon>
        <taxon>Novosphingobium</taxon>
    </lineage>
</organism>
<gene>
    <name evidence="2" type="ORF">GGR38_003839</name>
</gene>
<feature type="domain" description="Putative exodeoxyribonuclease 8 PDDEXK-like" evidence="1">
    <location>
        <begin position="42"/>
        <end position="280"/>
    </location>
</feature>
<proteinExistence type="predicted"/>
<dbReference type="InterPro" id="IPR011604">
    <property type="entry name" value="PDDEXK-like_dom_sf"/>
</dbReference>
<dbReference type="Gene3D" id="3.90.320.10">
    <property type="match status" value="1"/>
</dbReference>
<name>A0A7W6CSA3_9SPHN</name>
<protein>
    <recommendedName>
        <fullName evidence="1">Putative exodeoxyribonuclease 8 PDDEXK-like domain-containing protein</fullName>
    </recommendedName>
</protein>
<dbReference type="AlphaFoldDB" id="A0A7W6CSA3"/>
<sequence length="309" mass="34412">MPIITTPGAYPDIPAEDYHGNLDLLPGPSLSSSGAKLLLAKSPFHFWHASPMNAHRVEVQKAHFNFGKAAHDMILLPGRWNEFYHVLPEGFTRAASKKFALEIAEADAAQESGMVVLSFDQAETVKQVAAAIRKNDLAVATLTNGVTEETLVWQDPQTGVWLRARPDFRPNSILTKRAVMVVSDLKFVAESHASPKGFERAIENFGYHQSAAFYMDGIKAIYGHYPTHWVHVVIERDAPHCVALYELPGEDIERGRVLNRRAINLFDRCLQSGKWPGYADDPKQVGLPIWARMRIDDLNPEEMAFAAAA</sequence>
<dbReference type="EMBL" id="JACIDX010000017">
    <property type="protein sequence ID" value="MBB3956872.1"/>
    <property type="molecule type" value="Genomic_DNA"/>
</dbReference>
<reference evidence="2 3" key="1">
    <citation type="submission" date="2020-08" db="EMBL/GenBank/DDBJ databases">
        <title>Genomic Encyclopedia of Type Strains, Phase IV (KMG-IV): sequencing the most valuable type-strain genomes for metagenomic binning, comparative biology and taxonomic classification.</title>
        <authorList>
            <person name="Goeker M."/>
        </authorList>
    </citation>
    <scope>NUCLEOTIDE SEQUENCE [LARGE SCALE GENOMIC DNA]</scope>
    <source>
        <strain evidence="2 3">DSM 27057</strain>
    </source>
</reference>
<dbReference type="Pfam" id="PF12684">
    <property type="entry name" value="DUF3799"/>
    <property type="match status" value="1"/>
</dbReference>